<gene>
    <name evidence="2" type="ORF">MRATA1EN1_LOCUS6355</name>
</gene>
<feature type="compositionally biased region" description="Low complexity" evidence="1">
    <location>
        <begin position="224"/>
        <end position="235"/>
    </location>
</feature>
<name>A0ABN8Y771_RANTA</name>
<feature type="compositionally biased region" description="Low complexity" evidence="1">
    <location>
        <begin position="173"/>
        <end position="194"/>
    </location>
</feature>
<sequence>MRSACPGPVGWYSACAIPPGGRGTRTGSAAGACAATRVGGARAAPAQSSAVVGGRTRGGPGGGGAVREAGPGWAGLGRADGAAGLAAALRPDSTDSGRATGRARRPAPARGASERARRRRRRAVRACSGPPQHERRPARLFTSAPPARPGPGGPADPGGPRLRRPLPGPPARRAPALAAPGPRSLPRGALPSRPRSGRGHRSTAPGRRYSGPPSPGWLPGFGPPAGSASAGRAPPSLHPHLRPVLCWRRQPGADGGSLILHTRFMASG</sequence>
<evidence type="ECO:0000313" key="2">
    <source>
        <dbReference type="EMBL" id="CAI9157393.1"/>
    </source>
</evidence>
<feature type="compositionally biased region" description="Low complexity" evidence="1">
    <location>
        <begin position="40"/>
        <end position="54"/>
    </location>
</feature>
<evidence type="ECO:0000256" key="1">
    <source>
        <dbReference type="SAM" id="MobiDB-lite"/>
    </source>
</evidence>
<evidence type="ECO:0000313" key="3">
    <source>
        <dbReference type="Proteomes" id="UP001176941"/>
    </source>
</evidence>
<reference evidence="2" key="1">
    <citation type="submission" date="2023-04" db="EMBL/GenBank/DDBJ databases">
        <authorList>
            <consortium name="ELIXIR-Norway"/>
        </authorList>
    </citation>
    <scope>NUCLEOTIDE SEQUENCE [LARGE SCALE GENOMIC DNA]</scope>
</reference>
<proteinExistence type="predicted"/>
<feature type="region of interest" description="Disordered" evidence="1">
    <location>
        <begin position="40"/>
        <end position="72"/>
    </location>
</feature>
<feature type="compositionally biased region" description="Gly residues" evidence="1">
    <location>
        <begin position="55"/>
        <end position="65"/>
    </location>
</feature>
<protein>
    <submittedName>
        <fullName evidence="2">Uncharacterized protein</fullName>
    </submittedName>
</protein>
<keyword evidence="3" id="KW-1185">Reference proteome</keyword>
<accession>A0ABN8Y771</accession>
<dbReference type="EMBL" id="OX459951">
    <property type="protein sequence ID" value="CAI9157393.1"/>
    <property type="molecule type" value="Genomic_DNA"/>
</dbReference>
<dbReference type="Proteomes" id="UP001176941">
    <property type="component" value="Chromosome 15"/>
</dbReference>
<organism evidence="2 3">
    <name type="scientific">Rangifer tarandus platyrhynchus</name>
    <name type="common">Svalbard reindeer</name>
    <dbReference type="NCBI Taxonomy" id="3082113"/>
    <lineage>
        <taxon>Eukaryota</taxon>
        <taxon>Metazoa</taxon>
        <taxon>Chordata</taxon>
        <taxon>Craniata</taxon>
        <taxon>Vertebrata</taxon>
        <taxon>Euteleostomi</taxon>
        <taxon>Mammalia</taxon>
        <taxon>Eutheria</taxon>
        <taxon>Laurasiatheria</taxon>
        <taxon>Artiodactyla</taxon>
        <taxon>Ruminantia</taxon>
        <taxon>Pecora</taxon>
        <taxon>Cervidae</taxon>
        <taxon>Odocoileinae</taxon>
        <taxon>Rangifer</taxon>
    </lineage>
</organism>
<feature type="region of interest" description="Disordered" evidence="1">
    <location>
        <begin position="85"/>
        <end position="238"/>
    </location>
</feature>